<dbReference type="OMA" id="VWTVIPM"/>
<feature type="transmembrane region" description="Helical" evidence="2">
    <location>
        <begin position="36"/>
        <end position="58"/>
    </location>
</feature>
<feature type="region of interest" description="Disordered" evidence="1">
    <location>
        <begin position="185"/>
        <end position="214"/>
    </location>
</feature>
<dbReference type="AlphaFoldDB" id="A0A3B4DEM8"/>
<keyword evidence="2" id="KW-0812">Transmembrane</keyword>
<protein>
    <recommendedName>
        <fullName evidence="5">Transmembrane protein 51b</fullName>
    </recommendedName>
</protein>
<dbReference type="RefSeq" id="XP_017548216.1">
    <property type="nucleotide sequence ID" value="XM_017692727.2"/>
</dbReference>
<dbReference type="PANTHER" id="PTHR16015:SF0">
    <property type="entry name" value="TRANSMEMBRANE PROTEIN 51"/>
    <property type="match status" value="1"/>
</dbReference>
<reference evidence="3 4" key="1">
    <citation type="submission" date="2020-10" db="EMBL/GenBank/DDBJ databases">
        <title>Pygocentrus nattereri (red-bellied piranha) genome, fPygNat1, primary haplotype.</title>
        <authorList>
            <person name="Myers G."/>
            <person name="Meyer A."/>
            <person name="Karagic N."/>
            <person name="Pippel M."/>
            <person name="Winkler S."/>
            <person name="Tracey A."/>
            <person name="Wood J."/>
            <person name="Formenti G."/>
            <person name="Howe K."/>
            <person name="Fedrigo O."/>
            <person name="Jarvis E.D."/>
        </authorList>
    </citation>
    <scope>NUCLEOTIDE SEQUENCE [LARGE SCALE GENOMIC DNA]</scope>
</reference>
<keyword evidence="2" id="KW-1133">Transmembrane helix</keyword>
<keyword evidence="4" id="KW-1185">Reference proteome</keyword>
<sequence>MHVCECGMCSSGQPLCSGSRRSRPSSAGGSSSGSQYAFCALGVGLVALGVVMILWSLVPMEMPQNGSVTNSSDVTSNETKLKTSSVAFVLVGGGLAMLLLAVCLSVRNKQRRREGREGAATVTQYTDQVRGDSGENEQPAPNYDVPSYEEAVTSGQYPIRQSNLRQSTTQLPSYEDIITAVENEGESQNTGTGQNPPAPRPQPSRTGSKASRILRPLRVRRIMSEKLHVKDIRLNIQNPPQGGATIEPLTPPPQYEDKPPEFPTDGV</sequence>
<dbReference type="PANTHER" id="PTHR16015">
    <property type="entry name" value="TRANSMEMBRANE PROTEIN 51"/>
    <property type="match status" value="1"/>
</dbReference>
<dbReference type="InterPro" id="IPR029265">
    <property type="entry name" value="TMEM51"/>
</dbReference>
<evidence type="ECO:0008006" key="5">
    <source>
        <dbReference type="Google" id="ProtNLM"/>
    </source>
</evidence>
<feature type="region of interest" description="Disordered" evidence="1">
    <location>
        <begin position="233"/>
        <end position="267"/>
    </location>
</feature>
<evidence type="ECO:0000313" key="3">
    <source>
        <dbReference type="Ensembl" id="ENSPNAP00000022867.1"/>
    </source>
</evidence>
<feature type="region of interest" description="Disordered" evidence="1">
    <location>
        <begin position="112"/>
        <end position="146"/>
    </location>
</feature>
<reference evidence="3" key="3">
    <citation type="submission" date="2025-09" db="UniProtKB">
        <authorList>
            <consortium name="Ensembl"/>
        </authorList>
    </citation>
    <scope>IDENTIFICATION</scope>
</reference>
<feature type="region of interest" description="Disordered" evidence="1">
    <location>
        <begin position="9"/>
        <end position="30"/>
    </location>
</feature>
<name>A0A3B4DEM8_PYGNA</name>
<evidence type="ECO:0000313" key="4">
    <source>
        <dbReference type="Proteomes" id="UP001501920"/>
    </source>
</evidence>
<dbReference type="GeneID" id="108424596"/>
<dbReference type="Ensembl" id="ENSPNAT00000014087.2">
    <property type="protein sequence ID" value="ENSPNAP00000022867.1"/>
    <property type="gene ID" value="ENSPNAG00000007425.2"/>
</dbReference>
<evidence type="ECO:0000256" key="1">
    <source>
        <dbReference type="SAM" id="MobiDB-lite"/>
    </source>
</evidence>
<organism evidence="3 4">
    <name type="scientific">Pygocentrus nattereri</name>
    <name type="common">Red-bellied piranha</name>
    <dbReference type="NCBI Taxonomy" id="42514"/>
    <lineage>
        <taxon>Eukaryota</taxon>
        <taxon>Metazoa</taxon>
        <taxon>Chordata</taxon>
        <taxon>Craniata</taxon>
        <taxon>Vertebrata</taxon>
        <taxon>Euteleostomi</taxon>
        <taxon>Actinopterygii</taxon>
        <taxon>Neopterygii</taxon>
        <taxon>Teleostei</taxon>
        <taxon>Ostariophysi</taxon>
        <taxon>Characiformes</taxon>
        <taxon>Characoidei</taxon>
        <taxon>Pygocentrus</taxon>
    </lineage>
</organism>
<dbReference type="Pfam" id="PF15345">
    <property type="entry name" value="TMEM51"/>
    <property type="match status" value="1"/>
</dbReference>
<proteinExistence type="predicted"/>
<dbReference type="Proteomes" id="UP001501920">
    <property type="component" value="Chromosome 21"/>
</dbReference>
<accession>A0A3B4DEM8</accession>
<evidence type="ECO:0000256" key="2">
    <source>
        <dbReference type="SAM" id="Phobius"/>
    </source>
</evidence>
<dbReference type="CTD" id="327162"/>
<dbReference type="GeneTree" id="ENSGT00390000009278"/>
<keyword evidence="2" id="KW-0472">Membrane</keyword>
<dbReference type="STRING" id="42514.ENSPNAP00000022867"/>
<dbReference type="OrthoDB" id="8946153at2759"/>
<feature type="transmembrane region" description="Helical" evidence="2">
    <location>
        <begin position="86"/>
        <end position="106"/>
    </location>
</feature>
<reference evidence="3" key="2">
    <citation type="submission" date="2025-08" db="UniProtKB">
        <authorList>
            <consortium name="Ensembl"/>
        </authorList>
    </citation>
    <scope>IDENTIFICATION</scope>
</reference>
<feature type="compositionally biased region" description="Polar residues" evidence="1">
    <location>
        <begin position="186"/>
        <end position="195"/>
    </location>
</feature>